<keyword evidence="4 13" id="KW-0547">Nucleotide-binding</keyword>
<dbReference type="Pfam" id="PF02151">
    <property type="entry name" value="UVR"/>
    <property type="match status" value="1"/>
</dbReference>
<evidence type="ECO:0000256" key="12">
    <source>
        <dbReference type="ARBA" id="ARBA00029504"/>
    </source>
</evidence>
<dbReference type="InterPro" id="IPR027417">
    <property type="entry name" value="P-loop_NTPase"/>
</dbReference>
<dbReference type="SUPFAM" id="SSF46600">
    <property type="entry name" value="C-terminal UvrC-binding domain of UvrB"/>
    <property type="match status" value="1"/>
</dbReference>
<dbReference type="Gene3D" id="3.40.50.300">
    <property type="entry name" value="P-loop containing nucleotide triphosphate hydrolases"/>
    <property type="match status" value="3"/>
</dbReference>
<keyword evidence="3 13" id="KW-0963">Cytoplasm</keyword>
<feature type="binding site" evidence="13">
    <location>
        <begin position="38"/>
        <end position="45"/>
    </location>
    <ligand>
        <name>ATP</name>
        <dbReference type="ChEBI" id="CHEBI:30616"/>
    </ligand>
</feature>
<dbReference type="InterPro" id="IPR001943">
    <property type="entry name" value="UVR_dom"/>
</dbReference>
<accession>A0A7M2WRZ7</accession>
<dbReference type="PANTHER" id="PTHR24029">
    <property type="entry name" value="UVRABC SYSTEM PROTEIN B"/>
    <property type="match status" value="1"/>
</dbReference>
<keyword evidence="6 13" id="KW-0228">DNA excision</keyword>
<dbReference type="CDD" id="cd18790">
    <property type="entry name" value="SF2_C_UvrB"/>
    <property type="match status" value="1"/>
</dbReference>
<evidence type="ECO:0000259" key="16">
    <source>
        <dbReference type="PROSITE" id="PS50151"/>
    </source>
</evidence>
<gene>
    <name evidence="13 19" type="primary">uvrB</name>
    <name evidence="19" type="ORF">IPV69_18975</name>
</gene>
<keyword evidence="20" id="KW-1185">Reference proteome</keyword>
<dbReference type="CDD" id="cd17916">
    <property type="entry name" value="DEXHc_UvrB"/>
    <property type="match status" value="1"/>
</dbReference>
<feature type="domain" description="UVR" evidence="16">
    <location>
        <begin position="619"/>
        <end position="654"/>
    </location>
</feature>
<evidence type="ECO:0000256" key="14">
    <source>
        <dbReference type="RuleBase" id="RU003587"/>
    </source>
</evidence>
<dbReference type="GO" id="GO:0005737">
    <property type="term" value="C:cytoplasm"/>
    <property type="evidence" value="ECO:0007669"/>
    <property type="project" value="UniProtKB-SubCell"/>
</dbReference>
<dbReference type="SMART" id="SM00490">
    <property type="entry name" value="HELICc"/>
    <property type="match status" value="1"/>
</dbReference>
<dbReference type="GO" id="GO:0003677">
    <property type="term" value="F:DNA binding"/>
    <property type="evidence" value="ECO:0007669"/>
    <property type="project" value="UniProtKB-UniRule"/>
</dbReference>
<dbReference type="InterPro" id="IPR014001">
    <property type="entry name" value="Helicase_ATP-bd"/>
</dbReference>
<evidence type="ECO:0000256" key="10">
    <source>
        <dbReference type="ARBA" id="ARBA00023236"/>
    </source>
</evidence>
<feature type="region of interest" description="Disordered" evidence="15">
    <location>
        <begin position="652"/>
        <end position="690"/>
    </location>
</feature>
<evidence type="ECO:0000256" key="8">
    <source>
        <dbReference type="ARBA" id="ARBA00022881"/>
    </source>
</evidence>
<evidence type="ECO:0000256" key="3">
    <source>
        <dbReference type="ARBA" id="ARBA00022490"/>
    </source>
</evidence>
<dbReference type="Pfam" id="PF04851">
    <property type="entry name" value="ResIII"/>
    <property type="match status" value="1"/>
</dbReference>
<name>A0A7M2WRZ7_9BACT</name>
<protein>
    <recommendedName>
        <fullName evidence="12 13">UvrABC system protein B</fullName>
        <shortName evidence="13">Protein UvrB</shortName>
    </recommendedName>
    <alternativeName>
        <fullName evidence="13">Excinuclease ABC subunit B</fullName>
    </alternativeName>
</protein>
<dbReference type="PROSITE" id="PS51194">
    <property type="entry name" value="HELICASE_CTER"/>
    <property type="match status" value="1"/>
</dbReference>
<evidence type="ECO:0000256" key="5">
    <source>
        <dbReference type="ARBA" id="ARBA00022763"/>
    </source>
</evidence>
<dbReference type="Gene3D" id="6.10.140.240">
    <property type="match status" value="1"/>
</dbReference>
<keyword evidence="7 13" id="KW-0067">ATP-binding</keyword>
<feature type="domain" description="Helicase ATP-binding" evidence="17">
    <location>
        <begin position="25"/>
        <end position="158"/>
    </location>
</feature>
<dbReference type="PANTHER" id="PTHR24029:SF0">
    <property type="entry name" value="UVRABC SYSTEM PROTEIN B"/>
    <property type="match status" value="1"/>
</dbReference>
<evidence type="ECO:0000313" key="20">
    <source>
        <dbReference type="Proteomes" id="UP000593765"/>
    </source>
</evidence>
<dbReference type="InterPro" id="IPR041471">
    <property type="entry name" value="UvrB_inter"/>
</dbReference>
<keyword evidence="10 13" id="KW-0742">SOS response</keyword>
<feature type="domain" description="Helicase C-terminal" evidence="18">
    <location>
        <begin position="429"/>
        <end position="591"/>
    </location>
</feature>
<dbReference type="Proteomes" id="UP000593765">
    <property type="component" value="Chromosome"/>
</dbReference>
<evidence type="ECO:0000313" key="19">
    <source>
        <dbReference type="EMBL" id="QOV88315.1"/>
    </source>
</evidence>
<evidence type="ECO:0000259" key="17">
    <source>
        <dbReference type="PROSITE" id="PS51192"/>
    </source>
</evidence>
<dbReference type="GO" id="GO:0009381">
    <property type="term" value="F:excinuclease ABC activity"/>
    <property type="evidence" value="ECO:0007669"/>
    <property type="project" value="UniProtKB-UniRule"/>
</dbReference>
<keyword evidence="8 13" id="KW-0267">Excision nuclease</keyword>
<comment type="subcellular location">
    <subcellularLocation>
        <location evidence="1 13 14">Cytoplasm</location>
    </subcellularLocation>
</comment>
<evidence type="ECO:0000256" key="15">
    <source>
        <dbReference type="SAM" id="MobiDB-lite"/>
    </source>
</evidence>
<feature type="compositionally biased region" description="Basic residues" evidence="15">
    <location>
        <begin position="679"/>
        <end position="690"/>
    </location>
</feature>
<dbReference type="HAMAP" id="MF_00204">
    <property type="entry name" value="UvrB"/>
    <property type="match status" value="1"/>
</dbReference>
<dbReference type="KEGG" id="hbs:IPV69_18975"/>
<evidence type="ECO:0000256" key="11">
    <source>
        <dbReference type="ARBA" id="ARBA00026033"/>
    </source>
</evidence>
<dbReference type="Gene3D" id="4.10.860.10">
    <property type="entry name" value="UVR domain"/>
    <property type="match status" value="1"/>
</dbReference>
<dbReference type="InterPro" id="IPR006935">
    <property type="entry name" value="Helicase/UvrB_N"/>
</dbReference>
<comment type="function">
    <text evidence="13">The UvrABC repair system catalyzes the recognition and processing of DNA lesions. A damage recognition complex composed of 2 UvrA and 2 UvrB subunits scans DNA for abnormalities. Upon binding of the UvrA(2)B(2) complex to a putative damaged site, the DNA wraps around one UvrB monomer. DNA wrap is dependent on ATP binding by UvrB and probably causes local melting of the DNA helix, facilitating insertion of UvrB beta-hairpin between the DNA strands. Then UvrB probes one DNA strand for the presence of a lesion. If a lesion is found the UvrA subunits dissociate and the UvrB-DNA preincision complex is formed. This complex is subsequently bound by UvrC and the second UvrB is released. If no lesion is found, the DNA wraps around the other UvrB subunit that will check the other stand for damage.</text>
</comment>
<dbReference type="Pfam" id="PF12344">
    <property type="entry name" value="UvrB"/>
    <property type="match status" value="1"/>
</dbReference>
<dbReference type="InterPro" id="IPR036876">
    <property type="entry name" value="UVR_dom_sf"/>
</dbReference>
<comment type="similarity">
    <text evidence="2 13 14">Belongs to the UvrB family.</text>
</comment>
<keyword evidence="5 13" id="KW-0227">DNA damage</keyword>
<keyword evidence="9 13" id="KW-0234">DNA repair</keyword>
<comment type="subunit">
    <text evidence="11 13 14">Forms a heterotetramer with UvrA during the search for lesions. Interacts with UvrC in an incision complex.</text>
</comment>
<sequence length="690" mass="77989">MPDFQVVSKYSPQGDQPQAIDKLVAGVHEGKKFQTLMGVTGSGKTFSMAHTVARLNRPTLVISHNKTLAAQLYEEFKELFPHNAVGYFVSYYDYYQPEAYIPQRDIYIEKDASRNDDLDRLRLSATSNLVSRRDVLIVASVSCIFGLGSPESYQKSVLPIRKDVETDRDDMLKRLIELQYSRNDMDFKRATFRVRGDVVELQPSYEEFAYRIEFFGDEITNIDSINPLTGEILGNHESIFIYPAVHYVMPEDKVESAIQAIKNELEMRVIALKNDGKLLEAQRLMARTKYDLEMIQEVGYCGGIENYSRHLDGRQPGEKPSTLLDYFSDDYLLVIDESHVTLPQIKAMYNGDRQRKEVLVEHGFRLPSALDNRPLKFEEFEQMINQCVYVSATPGKLELERTGGEVIEQIIRPTGLIDPVIEIHPAQGQVPHLLASIKDRVASGERVLVTALTKRLSEDLAAYIQEAGLRGRYLHSEIQTLERVEILSDLRKGDFDVLIGVNLLREGLDLPEVSLVAILDADKAGFLRSETSLIQTIGRAARNVNAKVLLYADSVTPAMQNAIDETTRRRVVQLKYNADHGITPQTVKKAIRTSLESEMKARKTARDAIHADEGGFDQTEILRLLEEEMLDAARNLEFERAAQLRDKINEIKGAPTISGDALAPTEAEERQSKIWQPKNKGKGKRNKTAK</sequence>
<evidence type="ECO:0000256" key="13">
    <source>
        <dbReference type="HAMAP-Rule" id="MF_00204"/>
    </source>
</evidence>
<proteinExistence type="inferred from homology"/>
<evidence type="ECO:0000256" key="4">
    <source>
        <dbReference type="ARBA" id="ARBA00022741"/>
    </source>
</evidence>
<dbReference type="InterPro" id="IPR001650">
    <property type="entry name" value="Helicase_C-like"/>
</dbReference>
<evidence type="ECO:0000256" key="1">
    <source>
        <dbReference type="ARBA" id="ARBA00004496"/>
    </source>
</evidence>
<reference evidence="19 20" key="1">
    <citation type="submission" date="2020-10" db="EMBL/GenBank/DDBJ databases">
        <title>Wide distribution of Phycisphaera-like planctomycetes from WD2101 soil group in peatlands and genome analysis of the first cultivated representative.</title>
        <authorList>
            <person name="Dedysh S.N."/>
            <person name="Beletsky A.V."/>
            <person name="Ivanova A."/>
            <person name="Kulichevskaya I.S."/>
            <person name="Suzina N.E."/>
            <person name="Philippov D.A."/>
            <person name="Rakitin A.L."/>
            <person name="Mardanov A.V."/>
            <person name="Ravin N.V."/>
        </authorList>
    </citation>
    <scope>NUCLEOTIDE SEQUENCE [LARGE SCALE GENOMIC DNA]</scope>
    <source>
        <strain evidence="19 20">M1803</strain>
    </source>
</reference>
<evidence type="ECO:0000256" key="7">
    <source>
        <dbReference type="ARBA" id="ARBA00022840"/>
    </source>
</evidence>
<dbReference type="NCBIfam" id="NF003673">
    <property type="entry name" value="PRK05298.1"/>
    <property type="match status" value="1"/>
</dbReference>
<dbReference type="GO" id="GO:0009432">
    <property type="term" value="P:SOS response"/>
    <property type="evidence" value="ECO:0007669"/>
    <property type="project" value="UniProtKB-UniRule"/>
</dbReference>
<dbReference type="PROSITE" id="PS51192">
    <property type="entry name" value="HELICASE_ATP_BIND_1"/>
    <property type="match status" value="1"/>
</dbReference>
<dbReference type="GO" id="GO:0009380">
    <property type="term" value="C:excinuclease repair complex"/>
    <property type="evidence" value="ECO:0007669"/>
    <property type="project" value="InterPro"/>
</dbReference>
<dbReference type="PROSITE" id="PS50151">
    <property type="entry name" value="UVR"/>
    <property type="match status" value="1"/>
</dbReference>
<dbReference type="RefSeq" id="WP_206291293.1">
    <property type="nucleotide sequence ID" value="NZ_CP063458.1"/>
</dbReference>
<dbReference type="SUPFAM" id="SSF52540">
    <property type="entry name" value="P-loop containing nucleoside triphosphate hydrolases"/>
    <property type="match status" value="2"/>
</dbReference>
<dbReference type="GO" id="GO:0016887">
    <property type="term" value="F:ATP hydrolysis activity"/>
    <property type="evidence" value="ECO:0007669"/>
    <property type="project" value="InterPro"/>
</dbReference>
<dbReference type="GO" id="GO:0006289">
    <property type="term" value="P:nucleotide-excision repair"/>
    <property type="evidence" value="ECO:0007669"/>
    <property type="project" value="UniProtKB-UniRule"/>
</dbReference>
<dbReference type="NCBIfam" id="TIGR00631">
    <property type="entry name" value="uvrb"/>
    <property type="match status" value="1"/>
</dbReference>
<dbReference type="Pfam" id="PF00271">
    <property type="entry name" value="Helicase_C"/>
    <property type="match status" value="1"/>
</dbReference>
<dbReference type="EMBL" id="CP063458">
    <property type="protein sequence ID" value="QOV88315.1"/>
    <property type="molecule type" value="Genomic_DNA"/>
</dbReference>
<dbReference type="GO" id="GO:0005524">
    <property type="term" value="F:ATP binding"/>
    <property type="evidence" value="ECO:0007669"/>
    <property type="project" value="UniProtKB-UniRule"/>
</dbReference>
<feature type="short sequence motif" description="Beta-hairpin" evidence="13">
    <location>
        <begin position="91"/>
        <end position="114"/>
    </location>
</feature>
<evidence type="ECO:0000259" key="18">
    <source>
        <dbReference type="PROSITE" id="PS51194"/>
    </source>
</evidence>
<organism evidence="19 20">
    <name type="scientific">Humisphaera borealis</name>
    <dbReference type="NCBI Taxonomy" id="2807512"/>
    <lineage>
        <taxon>Bacteria</taxon>
        <taxon>Pseudomonadati</taxon>
        <taxon>Planctomycetota</taxon>
        <taxon>Phycisphaerae</taxon>
        <taxon>Tepidisphaerales</taxon>
        <taxon>Tepidisphaeraceae</taxon>
        <taxon>Humisphaera</taxon>
    </lineage>
</organism>
<evidence type="ECO:0000256" key="2">
    <source>
        <dbReference type="ARBA" id="ARBA00008533"/>
    </source>
</evidence>
<evidence type="ECO:0000256" key="6">
    <source>
        <dbReference type="ARBA" id="ARBA00022769"/>
    </source>
</evidence>
<dbReference type="AlphaFoldDB" id="A0A7M2WRZ7"/>
<dbReference type="InterPro" id="IPR024759">
    <property type="entry name" value="UvrB_YAD/RRR_dom"/>
</dbReference>
<dbReference type="Pfam" id="PF17757">
    <property type="entry name" value="UvrB_inter"/>
    <property type="match status" value="1"/>
</dbReference>
<evidence type="ECO:0000256" key="9">
    <source>
        <dbReference type="ARBA" id="ARBA00023204"/>
    </source>
</evidence>
<dbReference type="InterPro" id="IPR004807">
    <property type="entry name" value="UvrB"/>
</dbReference>
<comment type="domain">
    <text evidence="13">The beta-hairpin motif is involved in DNA binding.</text>
</comment>
<dbReference type="SMART" id="SM00487">
    <property type="entry name" value="DEXDc"/>
    <property type="match status" value="1"/>
</dbReference>